<feature type="compositionally biased region" description="Polar residues" evidence="1">
    <location>
        <begin position="68"/>
        <end position="88"/>
    </location>
</feature>
<feature type="compositionally biased region" description="Low complexity" evidence="1">
    <location>
        <begin position="94"/>
        <end position="109"/>
    </location>
</feature>
<evidence type="ECO:0000313" key="4">
    <source>
        <dbReference type="Proteomes" id="UP001230268"/>
    </source>
</evidence>
<keyword evidence="4" id="KW-1185">Reference proteome</keyword>
<feature type="signal peptide" evidence="2">
    <location>
        <begin position="1"/>
        <end position="18"/>
    </location>
</feature>
<comment type="caution">
    <text evidence="3">The sequence shown here is derived from an EMBL/GenBank/DDBJ whole genome shotgun (WGS) entry which is preliminary data.</text>
</comment>
<name>A0AAD8PEM2_BABGI</name>
<feature type="chain" id="PRO_5042220314" evidence="2">
    <location>
        <begin position="19"/>
        <end position="143"/>
    </location>
</feature>
<evidence type="ECO:0000313" key="3">
    <source>
        <dbReference type="EMBL" id="KAK1443859.1"/>
    </source>
</evidence>
<gene>
    <name evidence="3" type="ORF">BgAZ_207350</name>
</gene>
<accession>A0AAD8PEM2</accession>
<organism evidence="3 4">
    <name type="scientific">Babesia gibsoni</name>
    <dbReference type="NCBI Taxonomy" id="33632"/>
    <lineage>
        <taxon>Eukaryota</taxon>
        <taxon>Sar</taxon>
        <taxon>Alveolata</taxon>
        <taxon>Apicomplexa</taxon>
        <taxon>Aconoidasida</taxon>
        <taxon>Piroplasmida</taxon>
        <taxon>Babesiidae</taxon>
        <taxon>Babesia</taxon>
    </lineage>
</organism>
<keyword evidence="2" id="KW-0732">Signal</keyword>
<sequence length="143" mass="14584">MMTFKLLFLVSCWSLLLGLPVLHVFGGDSSSGQLKGSSAGSSTRSVSATVGSGGAQNQPAARDERRATVTNPKGATTDASVTTPTEQNGKAKGEATPAPAKDATKTAAAKAEKPKEGAQANKDSFSVSALRMIITMGVVVFVL</sequence>
<evidence type="ECO:0000256" key="1">
    <source>
        <dbReference type="SAM" id="MobiDB-lite"/>
    </source>
</evidence>
<reference evidence="3" key="1">
    <citation type="submission" date="2023-08" db="EMBL/GenBank/DDBJ databases">
        <title>Draft sequence of the Babesia gibsoni genome.</title>
        <authorList>
            <person name="Yamagishi J.Y."/>
            <person name="Xuan X.X."/>
        </authorList>
    </citation>
    <scope>NUCLEOTIDE SEQUENCE</scope>
    <source>
        <strain evidence="3">Azabu</strain>
    </source>
</reference>
<dbReference type="Proteomes" id="UP001230268">
    <property type="component" value="Unassembled WGS sequence"/>
</dbReference>
<feature type="region of interest" description="Disordered" evidence="1">
    <location>
        <begin position="30"/>
        <end position="121"/>
    </location>
</feature>
<evidence type="ECO:0000256" key="2">
    <source>
        <dbReference type="SAM" id="SignalP"/>
    </source>
</evidence>
<feature type="compositionally biased region" description="Low complexity" evidence="1">
    <location>
        <begin position="36"/>
        <end position="50"/>
    </location>
</feature>
<dbReference type="AlphaFoldDB" id="A0AAD8PEM2"/>
<protein>
    <submittedName>
        <fullName evidence="3">Uncharacterized protein</fullName>
    </submittedName>
</protein>
<dbReference type="EMBL" id="JAVEPI010000002">
    <property type="protein sequence ID" value="KAK1443859.1"/>
    <property type="molecule type" value="Genomic_DNA"/>
</dbReference>
<proteinExistence type="predicted"/>